<protein>
    <submittedName>
        <fullName evidence="1">Uncharacterized protein</fullName>
    </submittedName>
</protein>
<name>A0AA38RQU6_9PEZI</name>
<proteinExistence type="predicted"/>
<reference evidence="1" key="1">
    <citation type="submission" date="2022-07" db="EMBL/GenBank/DDBJ databases">
        <title>Fungi with potential for degradation of polypropylene.</title>
        <authorList>
            <person name="Gostincar C."/>
        </authorList>
    </citation>
    <scope>NUCLEOTIDE SEQUENCE</scope>
    <source>
        <strain evidence="1">EXF-13308</strain>
    </source>
</reference>
<dbReference type="AlphaFoldDB" id="A0AA38RQU6"/>
<evidence type="ECO:0000313" key="1">
    <source>
        <dbReference type="EMBL" id="KAJ9144249.1"/>
    </source>
</evidence>
<dbReference type="Proteomes" id="UP001174694">
    <property type="component" value="Unassembled WGS sequence"/>
</dbReference>
<evidence type="ECO:0000313" key="2">
    <source>
        <dbReference type="Proteomes" id="UP001174694"/>
    </source>
</evidence>
<accession>A0AA38RQU6</accession>
<organism evidence="1 2">
    <name type="scientific">Pleurostoma richardsiae</name>
    <dbReference type="NCBI Taxonomy" id="41990"/>
    <lineage>
        <taxon>Eukaryota</taxon>
        <taxon>Fungi</taxon>
        <taxon>Dikarya</taxon>
        <taxon>Ascomycota</taxon>
        <taxon>Pezizomycotina</taxon>
        <taxon>Sordariomycetes</taxon>
        <taxon>Sordariomycetidae</taxon>
        <taxon>Calosphaeriales</taxon>
        <taxon>Pleurostomataceae</taxon>
        <taxon>Pleurostoma</taxon>
    </lineage>
</organism>
<sequence>MAGCVGEDFDENFFVNQSATNNVSTAGATSTGGNDATANAVTSTTASARGDATTGTSYNADTLISAILANHVPVNGETLMGGLGDDFTGFDNGAESYSSTLDSYEFNFAGEFSAFPHQNDGAFANGTANVDDANLSQILDPAMTADNMNNFGMFNCNQEIINPALLVQDSAVAISYPQTNDANITTYDGPVDDQLDDVLSFDDSLMVWTADEEVIFQQNLVKYQLDFELMARDSQCMRSATYLENKFNELRQSQDPQVREKYEEIEMIVEMEKA</sequence>
<comment type="caution">
    <text evidence="1">The sequence shown here is derived from an EMBL/GenBank/DDBJ whole genome shotgun (WGS) entry which is preliminary data.</text>
</comment>
<dbReference type="EMBL" id="JANBVO010000017">
    <property type="protein sequence ID" value="KAJ9144249.1"/>
    <property type="molecule type" value="Genomic_DNA"/>
</dbReference>
<gene>
    <name evidence="1" type="ORF">NKR23_g6003</name>
</gene>
<keyword evidence="2" id="KW-1185">Reference proteome</keyword>